<feature type="domain" description="BTB" evidence="2">
    <location>
        <begin position="36"/>
        <end position="99"/>
    </location>
</feature>
<feature type="compositionally biased region" description="Acidic residues" evidence="1">
    <location>
        <begin position="174"/>
        <end position="184"/>
    </location>
</feature>
<dbReference type="PROSITE" id="PS50097">
    <property type="entry name" value="BTB"/>
    <property type="match status" value="1"/>
</dbReference>
<reference evidence="3 4" key="1">
    <citation type="journal article" date="2019" name="Nat. Ecol. Evol.">
        <title>Megaphylogeny resolves global patterns of mushroom evolution.</title>
        <authorList>
            <person name="Varga T."/>
            <person name="Krizsan K."/>
            <person name="Foldi C."/>
            <person name="Dima B."/>
            <person name="Sanchez-Garcia M."/>
            <person name="Sanchez-Ramirez S."/>
            <person name="Szollosi G.J."/>
            <person name="Szarkandi J.G."/>
            <person name="Papp V."/>
            <person name="Albert L."/>
            <person name="Andreopoulos W."/>
            <person name="Angelini C."/>
            <person name="Antonin V."/>
            <person name="Barry K.W."/>
            <person name="Bougher N.L."/>
            <person name="Buchanan P."/>
            <person name="Buyck B."/>
            <person name="Bense V."/>
            <person name="Catcheside P."/>
            <person name="Chovatia M."/>
            <person name="Cooper J."/>
            <person name="Damon W."/>
            <person name="Desjardin D."/>
            <person name="Finy P."/>
            <person name="Geml J."/>
            <person name="Haridas S."/>
            <person name="Hughes K."/>
            <person name="Justo A."/>
            <person name="Karasinski D."/>
            <person name="Kautmanova I."/>
            <person name="Kiss B."/>
            <person name="Kocsube S."/>
            <person name="Kotiranta H."/>
            <person name="LaButti K.M."/>
            <person name="Lechner B.E."/>
            <person name="Liimatainen K."/>
            <person name="Lipzen A."/>
            <person name="Lukacs Z."/>
            <person name="Mihaltcheva S."/>
            <person name="Morgado L.N."/>
            <person name="Niskanen T."/>
            <person name="Noordeloos M.E."/>
            <person name="Ohm R.A."/>
            <person name="Ortiz-Santana B."/>
            <person name="Ovrebo C."/>
            <person name="Racz N."/>
            <person name="Riley R."/>
            <person name="Savchenko A."/>
            <person name="Shiryaev A."/>
            <person name="Soop K."/>
            <person name="Spirin V."/>
            <person name="Szebenyi C."/>
            <person name="Tomsovsky M."/>
            <person name="Tulloss R.E."/>
            <person name="Uehling J."/>
            <person name="Grigoriev I.V."/>
            <person name="Vagvolgyi C."/>
            <person name="Papp T."/>
            <person name="Martin F.M."/>
            <person name="Miettinen O."/>
            <person name="Hibbett D.S."/>
            <person name="Nagy L.G."/>
        </authorList>
    </citation>
    <scope>NUCLEOTIDE SEQUENCE [LARGE SCALE GENOMIC DNA]</scope>
    <source>
        <strain evidence="3 4">FP101781</strain>
    </source>
</reference>
<dbReference type="Gene3D" id="3.30.710.10">
    <property type="entry name" value="Potassium Channel Kv1.1, Chain A"/>
    <property type="match status" value="1"/>
</dbReference>
<name>A0A4Y7T1G9_COPMI</name>
<dbReference type="OrthoDB" id="3217871at2759"/>
<keyword evidence="4" id="KW-1185">Reference proteome</keyword>
<feature type="region of interest" description="Disordered" evidence="1">
    <location>
        <begin position="150"/>
        <end position="184"/>
    </location>
</feature>
<evidence type="ECO:0000256" key="1">
    <source>
        <dbReference type="SAM" id="MobiDB-lite"/>
    </source>
</evidence>
<evidence type="ECO:0000313" key="4">
    <source>
        <dbReference type="Proteomes" id="UP000298030"/>
    </source>
</evidence>
<dbReference type="AlphaFoldDB" id="A0A4Y7T1G9"/>
<dbReference type="CDD" id="cd18186">
    <property type="entry name" value="BTB_POZ_ZBTB_KLHL-like"/>
    <property type="match status" value="1"/>
</dbReference>
<gene>
    <name evidence="3" type="ORF">FA13DRAFT_1691363</name>
</gene>
<dbReference type="SUPFAM" id="SSF54695">
    <property type="entry name" value="POZ domain"/>
    <property type="match status" value="1"/>
</dbReference>
<evidence type="ECO:0000259" key="2">
    <source>
        <dbReference type="PROSITE" id="PS50097"/>
    </source>
</evidence>
<accession>A0A4Y7T1G9</accession>
<proteinExistence type="predicted"/>
<organism evidence="3 4">
    <name type="scientific">Coprinellus micaceus</name>
    <name type="common">Glistening ink-cap mushroom</name>
    <name type="synonym">Coprinus micaceus</name>
    <dbReference type="NCBI Taxonomy" id="71717"/>
    <lineage>
        <taxon>Eukaryota</taxon>
        <taxon>Fungi</taxon>
        <taxon>Dikarya</taxon>
        <taxon>Basidiomycota</taxon>
        <taxon>Agaricomycotina</taxon>
        <taxon>Agaricomycetes</taxon>
        <taxon>Agaricomycetidae</taxon>
        <taxon>Agaricales</taxon>
        <taxon>Agaricineae</taxon>
        <taxon>Psathyrellaceae</taxon>
        <taxon>Coprinellus</taxon>
    </lineage>
</organism>
<comment type="caution">
    <text evidence="3">The sequence shown here is derived from an EMBL/GenBank/DDBJ whole genome shotgun (WGS) entry which is preliminary data.</text>
</comment>
<dbReference type="SMART" id="SM00225">
    <property type="entry name" value="BTB"/>
    <property type="match status" value="1"/>
</dbReference>
<dbReference type="EMBL" id="QPFP01000040">
    <property type="protein sequence ID" value="TEB27369.1"/>
    <property type="molecule type" value="Genomic_DNA"/>
</dbReference>
<dbReference type="Pfam" id="PF00651">
    <property type="entry name" value="BTB"/>
    <property type="match status" value="1"/>
</dbReference>
<protein>
    <recommendedName>
        <fullName evidence="2">BTB domain-containing protein</fullName>
    </recommendedName>
</protein>
<dbReference type="InterPro" id="IPR011333">
    <property type="entry name" value="SKP1/BTB/POZ_sf"/>
</dbReference>
<evidence type="ECO:0000313" key="3">
    <source>
        <dbReference type="EMBL" id="TEB27369.1"/>
    </source>
</evidence>
<dbReference type="InterPro" id="IPR000210">
    <property type="entry name" value="BTB/POZ_dom"/>
</dbReference>
<sequence>MPKRRRVDDGPAASEQPEGAPVSPLKRSEEVWFDDGNIVLQAGDKQFKVHRGVLAKHSPIFSDLFQIPHPPDEPTVDGCPIVELHDSPEDIEHVLKALYGLGDYLNSDLNLHISVVAAMIRLGRKYEIPHLSAESMRLLKREYPTTLEENDELDHHSYHNIRVTTPDRARGPSDADETEDETEDETDNFAVILGIVKLAHECHIQSILPALYLQLTRFPLEDILRPDTQLPLDVLRSCICGRDKLLNVWRDRTHAMGRSKKCFSKADCKMSIMSLLEDLKLPDADLASILQPWDTFAEVWDDSLQSLCEECTQEAKELHEKDREATWTSLPELFKLSSWDNLKNV</sequence>
<feature type="region of interest" description="Disordered" evidence="1">
    <location>
        <begin position="1"/>
        <end position="26"/>
    </location>
</feature>
<dbReference type="Proteomes" id="UP000298030">
    <property type="component" value="Unassembled WGS sequence"/>
</dbReference>